<sequence>MYDDSPIAAISTAEGKGAIGIVRISGKDLSLIMLNLFGRILNNRHVYYLPFKNKNNYIIDKGIVFFCKSPESYTGEDVLELQGHGGNIVIHEILSMCLDAGAENKIRLANPGEFTKRAFLNGRIDLAQAEAISDLIDAVSIEAAKSAMLSLSGEPSKRIHEITEELIKTRVIIEANIDFPEEDIIFIQKKQILESLEQIKKNLLLFIETTKKGIIIKNGINVVIAGEPNVGKSSILNALSEEEIAIVTPIAGTTRDKISNKITINGILINIIDTAGIRESNDQIEKIGIRKSLEEISKADLILHIKDISNQNNNDNLIKFPSNTPVLEIFNKIDLVNKIANNDNILFVSATEKIGIDSIKNKILEIVGLDKLEETRWIARERHLFSLNQSLEHLKTSLDYLSEQELRIDLIAEELRLSHKELCYITGHFTTENMLDNIFSNFCIGK</sequence>
<evidence type="ECO:0000313" key="10">
    <source>
        <dbReference type="Proteomes" id="UP000011547"/>
    </source>
</evidence>
<dbReference type="PANTHER" id="PTHR42714:SF2">
    <property type="entry name" value="TRNA MODIFICATION GTPASE GTPBP3, MITOCHONDRIAL"/>
    <property type="match status" value="1"/>
</dbReference>
<feature type="domain" description="TrmE-type G" evidence="8">
    <location>
        <begin position="219"/>
        <end position="368"/>
    </location>
</feature>
<dbReference type="PRINTS" id="PR00326">
    <property type="entry name" value="GTP1OBG"/>
</dbReference>
<feature type="binding site" evidence="6">
    <location>
        <position position="254"/>
    </location>
    <ligand>
        <name>Mg(2+)</name>
        <dbReference type="ChEBI" id="CHEBI:18420"/>
    </ligand>
</feature>
<dbReference type="InterPro" id="IPR005225">
    <property type="entry name" value="Small_GTP-bd"/>
</dbReference>
<dbReference type="NCBIfam" id="NF003661">
    <property type="entry name" value="PRK05291.1-3"/>
    <property type="match status" value="1"/>
</dbReference>
<dbReference type="PROSITE" id="PS51709">
    <property type="entry name" value="G_TRME"/>
    <property type="match status" value="1"/>
</dbReference>
<evidence type="ECO:0000313" key="9">
    <source>
        <dbReference type="EMBL" id="AGF47300.1"/>
    </source>
</evidence>
<dbReference type="STRING" id="1208919.CDSE_0200"/>
<feature type="binding site" evidence="6">
    <location>
        <position position="23"/>
    </location>
    <ligand>
        <name>(6S)-5-formyl-5,6,7,8-tetrahydrofolate</name>
        <dbReference type="ChEBI" id="CHEBI:57457"/>
    </ligand>
</feature>
<proteinExistence type="inferred from homology"/>
<dbReference type="GO" id="GO:0005829">
    <property type="term" value="C:cytosol"/>
    <property type="evidence" value="ECO:0007669"/>
    <property type="project" value="TreeGrafter"/>
</dbReference>
<comment type="subunit">
    <text evidence="6">Homodimer. Heterotetramer of two MnmE and two MnmG subunits.</text>
</comment>
<name>M1M562_9PROT</name>
<evidence type="ECO:0000256" key="2">
    <source>
        <dbReference type="ARBA" id="ARBA00022694"/>
    </source>
</evidence>
<dbReference type="InterPro" id="IPR027417">
    <property type="entry name" value="P-loop_NTPase"/>
</dbReference>
<dbReference type="GO" id="GO:0005525">
    <property type="term" value="F:GTP binding"/>
    <property type="evidence" value="ECO:0007669"/>
    <property type="project" value="UniProtKB-UniRule"/>
</dbReference>
<reference evidence="9 10" key="1">
    <citation type="journal article" date="2013" name="Genome Biol. Evol.">
        <title>Genome evolution and phylogenomic analysis of candidatus kinetoplastibacterium, the betaproteobacterial endosymbionts of strigomonas and angomonas.</title>
        <authorList>
            <person name="Alves J.M."/>
            <person name="Serrano M.G."/>
            <person name="Maia da Silva F."/>
            <person name="Voegtly L.J."/>
            <person name="Matveyev A.V."/>
            <person name="Teixeira M.M."/>
            <person name="Camargo E.P."/>
            <person name="Buck G.A."/>
        </authorList>
    </citation>
    <scope>NUCLEOTIDE SEQUENCE [LARGE SCALE GENOMIC DNA]</scope>
    <source>
        <strain evidence="9 10">TCC079E</strain>
    </source>
</reference>
<dbReference type="Gene3D" id="3.30.1360.120">
    <property type="entry name" value="Probable tRNA modification gtpase trme, domain 1"/>
    <property type="match status" value="1"/>
</dbReference>
<evidence type="ECO:0000256" key="1">
    <source>
        <dbReference type="ARBA" id="ARBA00011043"/>
    </source>
</evidence>
<feature type="binding site" evidence="6">
    <location>
        <position position="123"/>
    </location>
    <ligand>
        <name>(6S)-5-formyl-5,6,7,8-tetrahydrofolate</name>
        <dbReference type="ChEBI" id="CHEBI:57457"/>
    </ligand>
</feature>
<dbReference type="Pfam" id="PF01926">
    <property type="entry name" value="MMR_HSR1"/>
    <property type="match status" value="1"/>
</dbReference>
<evidence type="ECO:0000256" key="7">
    <source>
        <dbReference type="RuleBase" id="RU003313"/>
    </source>
</evidence>
<accession>M1M562</accession>
<dbReference type="KEGG" id="kde:CDSE_0200"/>
<feature type="binding site" evidence="6">
    <location>
        <begin position="248"/>
        <end position="254"/>
    </location>
    <ligand>
        <name>GTP</name>
        <dbReference type="ChEBI" id="CHEBI:37565"/>
    </ligand>
</feature>
<dbReference type="eggNOG" id="COG0486">
    <property type="taxonomic scope" value="Bacteria"/>
</dbReference>
<dbReference type="SUPFAM" id="SSF52540">
    <property type="entry name" value="P-loop containing nucleoside triphosphate hydrolases"/>
    <property type="match status" value="1"/>
</dbReference>
<comment type="caution">
    <text evidence="6">Lacks conserved residue(s) required for the propagation of feature annotation.</text>
</comment>
<dbReference type="Pfam" id="PF10396">
    <property type="entry name" value="TrmE_N"/>
    <property type="match status" value="1"/>
</dbReference>
<dbReference type="AlphaFoldDB" id="M1M562"/>
<comment type="function">
    <text evidence="6">Exhibits a very high intrinsic GTPase hydrolysis rate. Involved in the addition of a carboxymethylaminomethyl (cmnm) group at the wobble position (U34) of certain tRNAs, forming tRNA-cmnm(5)s(2)U34.</text>
</comment>
<evidence type="ECO:0000256" key="5">
    <source>
        <dbReference type="ARBA" id="ARBA00023134"/>
    </source>
</evidence>
<dbReference type="Gene3D" id="3.40.50.300">
    <property type="entry name" value="P-loop containing nucleotide triphosphate hydrolases"/>
    <property type="match status" value="1"/>
</dbReference>
<gene>
    <name evidence="6" type="primary">mnmE</name>
    <name evidence="6" type="synonym">trmE</name>
    <name evidence="9" type="ORF">CDSE_0200</name>
</gene>
<dbReference type="InterPro" id="IPR027368">
    <property type="entry name" value="MnmE_dom2"/>
</dbReference>
<dbReference type="InterPro" id="IPR006073">
    <property type="entry name" value="GTP-bd"/>
</dbReference>
<dbReference type="NCBIfam" id="TIGR00450">
    <property type="entry name" value="mnmE_trmE_thdF"/>
    <property type="match status" value="1"/>
</dbReference>
<feature type="binding site" evidence="6">
    <location>
        <position position="446"/>
    </location>
    <ligand>
        <name>(6S)-5-formyl-5,6,7,8-tetrahydrofolate</name>
        <dbReference type="ChEBI" id="CHEBI:57457"/>
    </ligand>
</feature>
<dbReference type="HOGENOM" id="CLU_019624_4_1_4"/>
<comment type="subcellular location">
    <subcellularLocation>
        <location evidence="6">Cytoplasm</location>
    </subcellularLocation>
</comment>
<evidence type="ECO:0000256" key="3">
    <source>
        <dbReference type="ARBA" id="ARBA00022741"/>
    </source>
</evidence>
<dbReference type="HAMAP" id="MF_00379">
    <property type="entry name" value="GTPase_MnmE"/>
    <property type="match status" value="1"/>
</dbReference>
<dbReference type="NCBIfam" id="TIGR00231">
    <property type="entry name" value="small_GTP"/>
    <property type="match status" value="1"/>
</dbReference>
<dbReference type="SMART" id="SM00173">
    <property type="entry name" value="RAS"/>
    <property type="match status" value="1"/>
</dbReference>
<dbReference type="OrthoDB" id="9805918at2"/>
<dbReference type="GO" id="GO:0030488">
    <property type="term" value="P:tRNA methylation"/>
    <property type="evidence" value="ECO:0007669"/>
    <property type="project" value="TreeGrafter"/>
</dbReference>
<protein>
    <recommendedName>
        <fullName evidence="6">tRNA modification GTPase MnmE</fullName>
        <ecNumber evidence="6">3.6.-.-</ecNumber>
    </recommendedName>
</protein>
<dbReference type="GO" id="GO:0003924">
    <property type="term" value="F:GTPase activity"/>
    <property type="evidence" value="ECO:0007669"/>
    <property type="project" value="UniProtKB-UniRule"/>
</dbReference>
<evidence type="ECO:0000256" key="4">
    <source>
        <dbReference type="ARBA" id="ARBA00022958"/>
    </source>
</evidence>
<organism evidence="9 10">
    <name type="scientific">Candidatus Kinetoplastidibacterium desouzai TCC079E</name>
    <dbReference type="NCBI Taxonomy" id="1208919"/>
    <lineage>
        <taxon>Bacteria</taxon>
        <taxon>Pseudomonadati</taxon>
        <taxon>Pseudomonadota</taxon>
        <taxon>Betaproteobacteria</taxon>
        <taxon>Candidatus Kinetoplastidibacterium</taxon>
    </lineage>
</organism>
<feature type="binding site" evidence="6">
    <location>
        <position position="229"/>
    </location>
    <ligand>
        <name>K(+)</name>
        <dbReference type="ChEBI" id="CHEBI:29103"/>
    </ligand>
</feature>
<feature type="binding site" evidence="6">
    <location>
        <begin position="273"/>
        <end position="276"/>
    </location>
    <ligand>
        <name>GTP</name>
        <dbReference type="ChEBI" id="CHEBI:37565"/>
    </ligand>
</feature>
<dbReference type="Gene3D" id="1.20.120.430">
    <property type="entry name" value="tRNA modification GTPase MnmE domain 2"/>
    <property type="match status" value="1"/>
</dbReference>
<feature type="binding site" evidence="6">
    <location>
        <position position="253"/>
    </location>
    <ligand>
        <name>K(+)</name>
        <dbReference type="ChEBI" id="CHEBI:29103"/>
    </ligand>
</feature>
<keyword evidence="4 6" id="KW-0630">Potassium</keyword>
<dbReference type="InterPro" id="IPR004520">
    <property type="entry name" value="GTPase_MnmE"/>
</dbReference>
<feature type="binding site" evidence="6">
    <location>
        <begin position="229"/>
        <end position="234"/>
    </location>
    <ligand>
        <name>GTP</name>
        <dbReference type="ChEBI" id="CHEBI:37565"/>
    </ligand>
</feature>
<keyword evidence="2 6" id="KW-0819">tRNA processing</keyword>
<dbReference type="EC" id="3.6.-.-" evidence="6"/>
<dbReference type="InterPro" id="IPR027266">
    <property type="entry name" value="TrmE/GcvT-like"/>
</dbReference>
<feature type="binding site" evidence="6">
    <location>
        <position position="250"/>
    </location>
    <ligand>
        <name>K(+)</name>
        <dbReference type="ChEBI" id="CHEBI:29103"/>
    </ligand>
</feature>
<keyword evidence="3 6" id="KW-0547">Nucleotide-binding</keyword>
<dbReference type="EMBL" id="CP003803">
    <property type="protein sequence ID" value="AGF47300.1"/>
    <property type="molecule type" value="Genomic_DNA"/>
</dbReference>
<feature type="binding site" evidence="6">
    <location>
        <position position="80"/>
    </location>
    <ligand>
        <name>(6S)-5-formyl-5,6,7,8-tetrahydrofolate</name>
        <dbReference type="ChEBI" id="CHEBI:57457"/>
    </ligand>
</feature>
<evidence type="ECO:0000259" key="8">
    <source>
        <dbReference type="PROSITE" id="PS51709"/>
    </source>
</evidence>
<dbReference type="InterPro" id="IPR018948">
    <property type="entry name" value="GTP-bd_TrmE_N"/>
</dbReference>
<dbReference type="PANTHER" id="PTHR42714">
    <property type="entry name" value="TRNA MODIFICATION GTPASE GTPBP3"/>
    <property type="match status" value="1"/>
</dbReference>
<dbReference type="CDD" id="cd04164">
    <property type="entry name" value="trmE"/>
    <property type="match status" value="1"/>
</dbReference>
<dbReference type="PATRIC" id="fig|1208919.3.peg.744"/>
<dbReference type="CDD" id="cd14858">
    <property type="entry name" value="TrmE_N"/>
    <property type="match status" value="1"/>
</dbReference>
<dbReference type="InterPro" id="IPR025867">
    <property type="entry name" value="MnmE_helical"/>
</dbReference>
<keyword evidence="6" id="KW-0963">Cytoplasm</keyword>
<keyword evidence="6" id="KW-0479">Metal-binding</keyword>
<comment type="cofactor">
    <cofactor evidence="6">
        <name>K(+)</name>
        <dbReference type="ChEBI" id="CHEBI:29103"/>
    </cofactor>
    <text evidence="6">Binds 1 potassium ion per subunit.</text>
</comment>
<evidence type="ECO:0000256" key="6">
    <source>
        <dbReference type="HAMAP-Rule" id="MF_00379"/>
    </source>
</evidence>
<keyword evidence="6" id="KW-0378">Hydrolase</keyword>
<feature type="binding site" evidence="6">
    <location>
        <position position="248"/>
    </location>
    <ligand>
        <name>K(+)</name>
        <dbReference type="ChEBI" id="CHEBI:29103"/>
    </ligand>
</feature>
<dbReference type="Proteomes" id="UP000011547">
    <property type="component" value="Chromosome"/>
</dbReference>
<comment type="similarity">
    <text evidence="1 6 7">Belongs to the TRAFAC class TrmE-Era-EngA-EngB-Septin-like GTPase superfamily. TrmE GTPase family.</text>
</comment>
<keyword evidence="10" id="KW-1185">Reference proteome</keyword>
<keyword evidence="6" id="KW-0460">Magnesium</keyword>
<dbReference type="GO" id="GO:0046872">
    <property type="term" value="F:metal ion binding"/>
    <property type="evidence" value="ECO:0007669"/>
    <property type="project" value="UniProtKB-KW"/>
</dbReference>
<dbReference type="InterPro" id="IPR031168">
    <property type="entry name" value="G_TrmE"/>
</dbReference>
<feature type="binding site" evidence="6">
    <location>
        <position position="233"/>
    </location>
    <ligand>
        <name>Mg(2+)</name>
        <dbReference type="ChEBI" id="CHEBI:18420"/>
    </ligand>
</feature>
<keyword evidence="5 6" id="KW-0342">GTP-binding</keyword>
<dbReference type="GO" id="GO:0002098">
    <property type="term" value="P:tRNA wobble uridine modification"/>
    <property type="evidence" value="ECO:0007669"/>
    <property type="project" value="TreeGrafter"/>
</dbReference>
<dbReference type="Pfam" id="PF12631">
    <property type="entry name" value="MnmE_helical"/>
    <property type="match status" value="1"/>
</dbReference>